<dbReference type="PANTHER" id="PTHR35399">
    <property type="entry name" value="SLR8030 PROTEIN"/>
    <property type="match status" value="1"/>
</dbReference>
<sequence>MDSKKAISRRAFLGYLGTSAATVVTASSGLQLLVGHGTANAAEPFFTKQTSVLSSLASIDKLPSNDKLNVSSGFTFDVIASYGDIINSRGDTLGYENAGAHYFPIDGSSVHGLLTVSHDSSHAMLAQEGQYGGYSAQQIRNLLTGQGLSVLEVYRDSDGRWKLEKDSAYTRRVTGLDPVELTGPAKGAQSVHNATRVQGTLANRAVTATLWGTALSGEGAYDQSSRYAGLDSTHYGWMTEIDPFDAGFKPRKHTALGRFHHAGTVMKLADTGQLVVYMGDSDGGCLFKFVSRGNYEPAKGRDNAELLTEGTLYAAQLSSGTWIPLHVEAIRKELKRPDFVLPRFTRYSQDQLLSLLKEEADVYVYATEAALILGGTPLDRQGDFTLGSADDALYISFINNEAQGNVHGKVVHIEELNGAAGDRFELDIVVTGGRQSGFSSPRDLTFDRTGRLWVATDIAPDNLHAGTYQSFGNNGLYVIAAESGSSAPSVTQFASAPAGAAFAGPAFVPNEQSLFVSVQHPSGGNPSSVVAIRGHA</sequence>
<organism evidence="1 2">
    <name type="scientific">Paenibacillus sedimenti</name>
    <dbReference type="NCBI Taxonomy" id="2770274"/>
    <lineage>
        <taxon>Bacteria</taxon>
        <taxon>Bacillati</taxon>
        <taxon>Bacillota</taxon>
        <taxon>Bacilli</taxon>
        <taxon>Bacillales</taxon>
        <taxon>Paenibacillaceae</taxon>
        <taxon>Paenibacillus</taxon>
    </lineage>
</organism>
<dbReference type="AlphaFoldDB" id="A0A926KQ30"/>
<proteinExistence type="predicted"/>
<protein>
    <submittedName>
        <fullName evidence="1">DUF839 domain-containing protein</fullName>
    </submittedName>
</protein>
<name>A0A926KQ30_9BACL</name>
<dbReference type="InterPro" id="IPR008557">
    <property type="entry name" value="PhoX"/>
</dbReference>
<dbReference type="EMBL" id="JACVVD010000006">
    <property type="protein sequence ID" value="MBD0381962.1"/>
    <property type="molecule type" value="Genomic_DNA"/>
</dbReference>
<comment type="caution">
    <text evidence="1">The sequence shown here is derived from an EMBL/GenBank/DDBJ whole genome shotgun (WGS) entry which is preliminary data.</text>
</comment>
<dbReference type="RefSeq" id="WP_188175762.1">
    <property type="nucleotide sequence ID" value="NZ_JACVVD010000006.1"/>
</dbReference>
<keyword evidence="2" id="KW-1185">Reference proteome</keyword>
<evidence type="ECO:0000313" key="2">
    <source>
        <dbReference type="Proteomes" id="UP000650466"/>
    </source>
</evidence>
<gene>
    <name evidence="1" type="ORF">ICC18_17745</name>
</gene>
<accession>A0A926KQ30</accession>
<evidence type="ECO:0000313" key="1">
    <source>
        <dbReference type="EMBL" id="MBD0381962.1"/>
    </source>
</evidence>
<dbReference type="PANTHER" id="PTHR35399:SF2">
    <property type="entry name" value="DUF839 DOMAIN-CONTAINING PROTEIN"/>
    <property type="match status" value="1"/>
</dbReference>
<reference evidence="1" key="1">
    <citation type="submission" date="2020-09" db="EMBL/GenBank/DDBJ databases">
        <title>Draft Genome Sequence of Paenibacillus sp. WST5.</title>
        <authorList>
            <person name="Bao Z."/>
        </authorList>
    </citation>
    <scope>NUCLEOTIDE SEQUENCE</scope>
    <source>
        <strain evidence="1">WST5</strain>
    </source>
</reference>
<dbReference type="InterPro" id="IPR006311">
    <property type="entry name" value="TAT_signal"/>
</dbReference>
<dbReference type="PROSITE" id="PS51318">
    <property type="entry name" value="TAT"/>
    <property type="match status" value="1"/>
</dbReference>
<dbReference type="SUPFAM" id="SSF63829">
    <property type="entry name" value="Calcium-dependent phosphotriesterase"/>
    <property type="match status" value="1"/>
</dbReference>
<dbReference type="Proteomes" id="UP000650466">
    <property type="component" value="Unassembled WGS sequence"/>
</dbReference>
<dbReference type="Pfam" id="PF05787">
    <property type="entry name" value="PhoX"/>
    <property type="match status" value="1"/>
</dbReference>